<protein>
    <recommendedName>
        <fullName evidence="1">DNA-directed DNA polymerase</fullName>
        <ecNumber evidence="1">2.7.7.7</ecNumber>
    </recommendedName>
</protein>
<dbReference type="AlphaFoldDB" id="A0A1H5X437"/>
<dbReference type="NCBIfam" id="TIGR00573">
    <property type="entry name" value="dnaq"/>
    <property type="match status" value="1"/>
</dbReference>
<dbReference type="SUPFAM" id="SSF53098">
    <property type="entry name" value="Ribonuclease H-like"/>
    <property type="match status" value="1"/>
</dbReference>
<feature type="domain" description="GIY-YIG" evidence="5">
    <location>
        <begin position="202"/>
        <end position="279"/>
    </location>
</feature>
<comment type="subunit">
    <text evidence="3">DNA polymerase III contains a core (composed of alpha, epsilon and theta chains) that associates with a tau subunit. This core dimerizes to form the POLIII' complex. PolIII' associates with the gamma complex (composed of gamma, delta, delta', psi and chi chains) and with the beta chain to form the complete DNA polymerase III complex.</text>
</comment>
<organism evidence="6 7">
    <name type="scientific">Nitrosomonas ureae</name>
    <dbReference type="NCBI Taxonomy" id="44577"/>
    <lineage>
        <taxon>Bacteria</taxon>
        <taxon>Pseudomonadati</taxon>
        <taxon>Pseudomonadota</taxon>
        <taxon>Betaproteobacteria</taxon>
        <taxon>Nitrosomonadales</taxon>
        <taxon>Nitrosomonadaceae</taxon>
        <taxon>Nitrosomonas</taxon>
    </lineage>
</organism>
<dbReference type="Pfam" id="PF00929">
    <property type="entry name" value="RNase_T"/>
    <property type="match status" value="1"/>
</dbReference>
<dbReference type="InterPro" id="IPR047296">
    <property type="entry name" value="GIY-YIG_UvrC_Cho"/>
</dbReference>
<evidence type="ECO:0000313" key="6">
    <source>
        <dbReference type="EMBL" id="SEG06579.1"/>
    </source>
</evidence>
<dbReference type="RefSeq" id="WP_103967197.1">
    <property type="nucleotide sequence ID" value="NZ_FNUX01000024.1"/>
</dbReference>
<dbReference type="InterPro" id="IPR012337">
    <property type="entry name" value="RNaseH-like_sf"/>
</dbReference>
<dbReference type="InterPro" id="IPR000305">
    <property type="entry name" value="GIY-YIG_endonuc"/>
</dbReference>
<accession>A0A1H5X437</accession>
<dbReference type="SUPFAM" id="SSF82771">
    <property type="entry name" value="GIY-YIG endonuclease"/>
    <property type="match status" value="1"/>
</dbReference>
<dbReference type="OrthoDB" id="9803913at2"/>
<dbReference type="GO" id="GO:0005829">
    <property type="term" value="C:cytosol"/>
    <property type="evidence" value="ECO:0007669"/>
    <property type="project" value="TreeGrafter"/>
</dbReference>
<dbReference type="SMART" id="SM00479">
    <property type="entry name" value="EXOIII"/>
    <property type="match status" value="1"/>
</dbReference>
<dbReference type="Gene3D" id="3.40.1440.10">
    <property type="entry name" value="GIY-YIG endonuclease"/>
    <property type="match status" value="1"/>
</dbReference>
<dbReference type="EC" id="2.7.7.7" evidence="1"/>
<evidence type="ECO:0000256" key="3">
    <source>
        <dbReference type="ARBA" id="ARBA00026073"/>
    </source>
</evidence>
<evidence type="ECO:0000313" key="7">
    <source>
        <dbReference type="Proteomes" id="UP000236753"/>
    </source>
</evidence>
<dbReference type="SMART" id="SM00465">
    <property type="entry name" value="GIYc"/>
    <property type="match status" value="1"/>
</dbReference>
<evidence type="ECO:0000259" key="5">
    <source>
        <dbReference type="PROSITE" id="PS50164"/>
    </source>
</evidence>
<name>A0A1H5X437_9PROT</name>
<dbReference type="FunFam" id="3.30.420.10:FF:000045">
    <property type="entry name" value="3'-5' exonuclease DinG"/>
    <property type="match status" value="1"/>
</dbReference>
<gene>
    <name evidence="6" type="ORF">SAMN05216334_1246</name>
</gene>
<dbReference type="InterPro" id="IPR035901">
    <property type="entry name" value="GIY-YIG_endonuc_sf"/>
</dbReference>
<dbReference type="Gene3D" id="3.30.420.10">
    <property type="entry name" value="Ribonuclease H-like superfamily/Ribonuclease H"/>
    <property type="match status" value="1"/>
</dbReference>
<dbReference type="CDD" id="cd06127">
    <property type="entry name" value="DEDDh"/>
    <property type="match status" value="1"/>
</dbReference>
<dbReference type="CDD" id="cd10434">
    <property type="entry name" value="GIY-YIG_UvrC_Cho"/>
    <property type="match status" value="1"/>
</dbReference>
<dbReference type="PANTHER" id="PTHR30231">
    <property type="entry name" value="DNA POLYMERASE III SUBUNIT EPSILON"/>
    <property type="match status" value="1"/>
</dbReference>
<evidence type="ECO:0000256" key="2">
    <source>
        <dbReference type="ARBA" id="ARBA00025483"/>
    </source>
</evidence>
<sequence>MSTLLPCYVLLDLETTGATPTQDCITEIGLIRYENGVEIGRWNTLINPEVNISPFIQRLTGITQDMVNHAPTFAQVCETLLQWLDQAVLCAHNVRFDYGFLKNEFKRIGITFQKKLLCTVKLSRKLYPEHHSHSLDAIIDRFQLVCNQRHRAMDDTEMMAAFINVAIRELGESTVQETARTLLKQQAIPTGLDHLDVHTIPETCGVYLFHGNSALLYVGKSVSLRYRVFNHFQGDHRSAKEMRIAQEIKRVEYRITSGELGALLLESRLIKAYQPIHNRQLRRERQLCAWQVSSDPKAKPLLTLINDSDIDWRATENVYGTFKTKRQALEVLNKLADEYGLCDKALGLEKGSGVCFAHQLKHCKGLCAGLESAESHWLRLLTALSQYKLLAWPYAGRIGIREHNPDYDITEIHVFDQWCHLGSVKDHQELDELSARPCFDRDTYRYLLKFLNRKQVEVITLHGY</sequence>
<dbReference type="Proteomes" id="UP000236753">
    <property type="component" value="Unassembled WGS sequence"/>
</dbReference>
<dbReference type="PROSITE" id="PS50164">
    <property type="entry name" value="GIY_YIG"/>
    <property type="match status" value="1"/>
</dbReference>
<reference evidence="6 7" key="1">
    <citation type="submission" date="2016-10" db="EMBL/GenBank/DDBJ databases">
        <authorList>
            <person name="de Groot N.N."/>
        </authorList>
    </citation>
    <scope>NUCLEOTIDE SEQUENCE [LARGE SCALE GENOMIC DNA]</scope>
    <source>
        <strain evidence="6 7">Nm13</strain>
    </source>
</reference>
<dbReference type="GO" id="GO:0008408">
    <property type="term" value="F:3'-5' exonuclease activity"/>
    <property type="evidence" value="ECO:0007669"/>
    <property type="project" value="TreeGrafter"/>
</dbReference>
<comment type="function">
    <text evidence="2">DNA polymerase III is a complex, multichain enzyme responsible for most of the replicative synthesis in bacteria. The epsilon subunit contain the editing function and is a proofreading 3'-5' exonuclease.</text>
</comment>
<dbReference type="InterPro" id="IPR013520">
    <property type="entry name" value="Ribonucl_H"/>
</dbReference>
<dbReference type="EMBL" id="FNUX01000024">
    <property type="protein sequence ID" value="SEG06579.1"/>
    <property type="molecule type" value="Genomic_DNA"/>
</dbReference>
<comment type="catalytic activity">
    <reaction evidence="4">
        <text>DNA(n) + a 2'-deoxyribonucleoside 5'-triphosphate = DNA(n+1) + diphosphate</text>
        <dbReference type="Rhea" id="RHEA:22508"/>
        <dbReference type="Rhea" id="RHEA-COMP:17339"/>
        <dbReference type="Rhea" id="RHEA-COMP:17340"/>
        <dbReference type="ChEBI" id="CHEBI:33019"/>
        <dbReference type="ChEBI" id="CHEBI:61560"/>
        <dbReference type="ChEBI" id="CHEBI:173112"/>
        <dbReference type="EC" id="2.7.7.7"/>
    </reaction>
</comment>
<dbReference type="InterPro" id="IPR006054">
    <property type="entry name" value="DnaQ"/>
</dbReference>
<dbReference type="InterPro" id="IPR036397">
    <property type="entry name" value="RNaseH_sf"/>
</dbReference>
<evidence type="ECO:0000256" key="4">
    <source>
        <dbReference type="ARBA" id="ARBA00049244"/>
    </source>
</evidence>
<evidence type="ECO:0000256" key="1">
    <source>
        <dbReference type="ARBA" id="ARBA00012417"/>
    </source>
</evidence>
<dbReference type="GO" id="GO:0006289">
    <property type="term" value="P:nucleotide-excision repair"/>
    <property type="evidence" value="ECO:0007669"/>
    <property type="project" value="InterPro"/>
</dbReference>
<dbReference type="PANTHER" id="PTHR30231:SF37">
    <property type="entry name" value="EXODEOXYRIBONUCLEASE 10"/>
    <property type="match status" value="1"/>
</dbReference>
<dbReference type="GO" id="GO:0045004">
    <property type="term" value="P:DNA replication proofreading"/>
    <property type="evidence" value="ECO:0007669"/>
    <property type="project" value="TreeGrafter"/>
</dbReference>
<proteinExistence type="predicted"/>
<dbReference type="GO" id="GO:0003677">
    <property type="term" value="F:DNA binding"/>
    <property type="evidence" value="ECO:0007669"/>
    <property type="project" value="InterPro"/>
</dbReference>
<dbReference type="GO" id="GO:0003887">
    <property type="term" value="F:DNA-directed DNA polymerase activity"/>
    <property type="evidence" value="ECO:0007669"/>
    <property type="project" value="UniProtKB-EC"/>
</dbReference>